<accession>A0A7Y9DJX1</accession>
<keyword evidence="2" id="KW-1185">Reference proteome</keyword>
<dbReference type="EMBL" id="JACCBB010000001">
    <property type="protein sequence ID" value="NYD21942.1"/>
    <property type="molecule type" value="Genomic_DNA"/>
</dbReference>
<evidence type="ECO:0000313" key="2">
    <source>
        <dbReference type="Proteomes" id="UP000521922"/>
    </source>
</evidence>
<dbReference type="RefSeq" id="WP_179750589.1">
    <property type="nucleotide sequence ID" value="NZ_BAAAGN010000005.1"/>
</dbReference>
<dbReference type="Proteomes" id="UP000521922">
    <property type="component" value="Unassembled WGS sequence"/>
</dbReference>
<proteinExistence type="predicted"/>
<gene>
    <name evidence="1" type="ORF">BJ968_001482</name>
</gene>
<reference evidence="1 2" key="1">
    <citation type="submission" date="2020-07" db="EMBL/GenBank/DDBJ databases">
        <title>Sequencing the genomes of 1000 actinobacteria strains.</title>
        <authorList>
            <person name="Klenk H.-P."/>
        </authorList>
    </citation>
    <scope>NUCLEOTIDE SEQUENCE [LARGE SCALE GENOMIC DNA]</scope>
    <source>
        <strain evidence="1 2">DSM 7487</strain>
    </source>
</reference>
<dbReference type="AlphaFoldDB" id="A0A7Y9DJX1"/>
<evidence type="ECO:0008006" key="3">
    <source>
        <dbReference type="Google" id="ProtNLM"/>
    </source>
</evidence>
<evidence type="ECO:0000313" key="1">
    <source>
        <dbReference type="EMBL" id="NYD21942.1"/>
    </source>
</evidence>
<comment type="caution">
    <text evidence="1">The sequence shown here is derived from an EMBL/GenBank/DDBJ whole genome shotgun (WGS) entry which is preliminary data.</text>
</comment>
<organism evidence="1 2">
    <name type="scientific">Kineococcus aurantiacus</name>
    <dbReference type="NCBI Taxonomy" id="37633"/>
    <lineage>
        <taxon>Bacteria</taxon>
        <taxon>Bacillati</taxon>
        <taxon>Actinomycetota</taxon>
        <taxon>Actinomycetes</taxon>
        <taxon>Kineosporiales</taxon>
        <taxon>Kineosporiaceae</taxon>
        <taxon>Kineococcus</taxon>
    </lineage>
</organism>
<sequence>MSDLPLDTVELARTATALDQVSTALAATDRAADVAADGVGHRGLAAAVQEFADGSARQRHEIAEATTGYAKAVRGVADAFTRADAALAASARGEG</sequence>
<protein>
    <recommendedName>
        <fullName evidence="3">Excreted virulence factor EspC (Type VII ESX diderm)</fullName>
    </recommendedName>
</protein>
<name>A0A7Y9DJX1_9ACTN</name>